<name>A0A7S2PR38_9STRA</name>
<gene>
    <name evidence="1" type="ORF">LDAN0321_LOCUS20518</name>
</gene>
<proteinExistence type="predicted"/>
<dbReference type="AlphaFoldDB" id="A0A7S2PR38"/>
<organism evidence="1">
    <name type="scientific">Leptocylindrus danicus</name>
    <dbReference type="NCBI Taxonomy" id="163516"/>
    <lineage>
        <taxon>Eukaryota</taxon>
        <taxon>Sar</taxon>
        <taxon>Stramenopiles</taxon>
        <taxon>Ochrophyta</taxon>
        <taxon>Bacillariophyta</taxon>
        <taxon>Coscinodiscophyceae</taxon>
        <taxon>Chaetocerotophycidae</taxon>
        <taxon>Leptocylindrales</taxon>
        <taxon>Leptocylindraceae</taxon>
        <taxon>Leptocylindrus</taxon>
    </lineage>
</organism>
<sequence>MEQGTLALNMISAGTENSLTSVIDSGSKKVMISTPLISVFFIDDSLDVVAGGVAILRFGNTNRRSLARIGSPSSDVVRDLQVDYDGEGAFSLTVELRGSGGGENNEKAADQFDASAGYGMANVFVPIVFALSAFTAGVM</sequence>
<protein>
    <submittedName>
        <fullName evidence="1">Uncharacterized protein</fullName>
    </submittedName>
</protein>
<dbReference type="EMBL" id="HBGY01032770">
    <property type="protein sequence ID" value="CAD9612638.1"/>
    <property type="molecule type" value="Transcribed_RNA"/>
</dbReference>
<accession>A0A7S2PR38</accession>
<reference evidence="1" key="1">
    <citation type="submission" date="2021-01" db="EMBL/GenBank/DDBJ databases">
        <authorList>
            <person name="Corre E."/>
            <person name="Pelletier E."/>
            <person name="Niang G."/>
            <person name="Scheremetjew M."/>
            <person name="Finn R."/>
            <person name="Kale V."/>
            <person name="Holt S."/>
            <person name="Cochrane G."/>
            <person name="Meng A."/>
            <person name="Brown T."/>
            <person name="Cohen L."/>
        </authorList>
    </citation>
    <scope>NUCLEOTIDE SEQUENCE</scope>
    <source>
        <strain evidence="1">B650</strain>
    </source>
</reference>
<evidence type="ECO:0000313" key="1">
    <source>
        <dbReference type="EMBL" id="CAD9612638.1"/>
    </source>
</evidence>